<comment type="caution">
    <text evidence="2">The sequence shown here is derived from an EMBL/GenBank/DDBJ whole genome shotgun (WGS) entry which is preliminary data.</text>
</comment>
<feature type="transmembrane region" description="Helical" evidence="1">
    <location>
        <begin position="93"/>
        <end position="113"/>
    </location>
</feature>
<gene>
    <name evidence="2" type="ORF">FHS37_001650</name>
</gene>
<keyword evidence="3" id="KW-1185">Reference proteome</keyword>
<keyword evidence="1" id="KW-0472">Membrane</keyword>
<dbReference type="RefSeq" id="WP_184818537.1">
    <property type="nucleotide sequence ID" value="NZ_BMTK01000004.1"/>
</dbReference>
<proteinExistence type="predicted"/>
<evidence type="ECO:0000313" key="2">
    <source>
        <dbReference type="EMBL" id="MBB4897623.1"/>
    </source>
</evidence>
<dbReference type="Proteomes" id="UP000579523">
    <property type="component" value="Unassembled WGS sequence"/>
</dbReference>
<evidence type="ECO:0000313" key="3">
    <source>
        <dbReference type="Proteomes" id="UP000579523"/>
    </source>
</evidence>
<keyword evidence="1" id="KW-1133">Transmembrane helix</keyword>
<name>A0A7W7LW69_9ACTN</name>
<dbReference type="AlphaFoldDB" id="A0A7W7LW69"/>
<dbReference type="EMBL" id="JACHJI010000002">
    <property type="protein sequence ID" value="MBB4897623.1"/>
    <property type="molecule type" value="Genomic_DNA"/>
</dbReference>
<evidence type="ECO:0000256" key="1">
    <source>
        <dbReference type="SAM" id="Phobius"/>
    </source>
</evidence>
<protein>
    <recommendedName>
        <fullName evidence="4">DUF3040 domain-containing protein</fullName>
    </recommendedName>
</protein>
<accession>A0A7W7LW69</accession>
<evidence type="ECO:0008006" key="4">
    <source>
        <dbReference type="Google" id="ProtNLM"/>
    </source>
</evidence>
<sequence length="132" mass="14015">MNNNAHDVLVELLREDAGTQEGQSRPTPQEWEHHMAGIAARAALVEDTGESDYEQSVDTERVRVVLRISVTALVVAVAAVVLVLAFVGTAAAVGMTAVAVIGACIPLLVARLWRDTPTSAAGIFGLPHRHAR</sequence>
<feature type="transmembrane region" description="Helical" evidence="1">
    <location>
        <begin position="64"/>
        <end position="87"/>
    </location>
</feature>
<keyword evidence="1" id="KW-0812">Transmembrane</keyword>
<organism evidence="2 3">
    <name type="scientific">Streptomyces griseomycini</name>
    <dbReference type="NCBI Taxonomy" id="66895"/>
    <lineage>
        <taxon>Bacteria</taxon>
        <taxon>Bacillati</taxon>
        <taxon>Actinomycetota</taxon>
        <taxon>Actinomycetes</taxon>
        <taxon>Kitasatosporales</taxon>
        <taxon>Streptomycetaceae</taxon>
        <taxon>Streptomyces</taxon>
    </lineage>
</organism>
<reference evidence="2 3" key="1">
    <citation type="submission" date="2020-08" db="EMBL/GenBank/DDBJ databases">
        <title>Genomic Encyclopedia of Type Strains, Phase III (KMG-III): the genomes of soil and plant-associated and newly described type strains.</title>
        <authorList>
            <person name="Whitman W."/>
        </authorList>
    </citation>
    <scope>NUCLEOTIDE SEQUENCE [LARGE SCALE GENOMIC DNA]</scope>
    <source>
        <strain evidence="2 3">CECT 3273</strain>
    </source>
</reference>